<keyword evidence="2 4" id="KW-0238">DNA-binding</keyword>
<evidence type="ECO:0000256" key="4">
    <source>
        <dbReference type="PROSITE-ProRule" id="PRU00335"/>
    </source>
</evidence>
<dbReference type="PANTHER" id="PTHR30055">
    <property type="entry name" value="HTH-TYPE TRANSCRIPTIONAL REGULATOR RUTR"/>
    <property type="match status" value="1"/>
</dbReference>
<feature type="DNA-binding region" description="H-T-H motif" evidence="4">
    <location>
        <begin position="46"/>
        <end position="65"/>
    </location>
</feature>
<comment type="caution">
    <text evidence="7">The sequence shown here is derived from an EMBL/GenBank/DDBJ whole genome shotgun (WGS) entry which is preliminary data.</text>
</comment>
<dbReference type="InterPro" id="IPR001647">
    <property type="entry name" value="HTH_TetR"/>
</dbReference>
<dbReference type="PROSITE" id="PS50977">
    <property type="entry name" value="HTH_TETR_2"/>
    <property type="match status" value="1"/>
</dbReference>
<protein>
    <submittedName>
        <fullName evidence="7">TetR/AcrR family transcriptional regulator</fullName>
    </submittedName>
</protein>
<organism evidence="7 8">
    <name type="scientific">Lolliginicoccus lacisalsi</name>
    <dbReference type="NCBI Taxonomy" id="2742202"/>
    <lineage>
        <taxon>Bacteria</taxon>
        <taxon>Bacillati</taxon>
        <taxon>Actinomycetota</taxon>
        <taxon>Actinomycetes</taxon>
        <taxon>Mycobacteriales</taxon>
        <taxon>Hoyosellaceae</taxon>
        <taxon>Lolliginicoccus</taxon>
    </lineage>
</organism>
<dbReference type="InterPro" id="IPR009057">
    <property type="entry name" value="Homeodomain-like_sf"/>
</dbReference>
<evidence type="ECO:0000256" key="2">
    <source>
        <dbReference type="ARBA" id="ARBA00023125"/>
    </source>
</evidence>
<dbReference type="SUPFAM" id="SSF46689">
    <property type="entry name" value="Homeodomain-like"/>
    <property type="match status" value="1"/>
</dbReference>
<evidence type="ECO:0000259" key="6">
    <source>
        <dbReference type="PROSITE" id="PS50977"/>
    </source>
</evidence>
<feature type="region of interest" description="Disordered" evidence="5">
    <location>
        <begin position="1"/>
        <end position="20"/>
    </location>
</feature>
<accession>A0A927PKJ8</accession>
<dbReference type="Proteomes" id="UP000642993">
    <property type="component" value="Unassembled WGS sequence"/>
</dbReference>
<proteinExistence type="predicted"/>
<reference evidence="7" key="1">
    <citation type="submission" date="2020-09" db="EMBL/GenBank/DDBJ databases">
        <title>Hoyosella lacisalsi sp. nov., a halotolerant actinobacterium isolated from soil of Lake Gudzhirganskoe.</title>
        <authorList>
            <person name="Yang Q."/>
            <person name="Guo P.Y."/>
            <person name="Liu S.W."/>
            <person name="Li F.N."/>
            <person name="Sun C.H."/>
        </authorList>
    </citation>
    <scope>NUCLEOTIDE SEQUENCE</scope>
    <source>
        <strain evidence="7">G463</strain>
    </source>
</reference>
<evidence type="ECO:0000256" key="5">
    <source>
        <dbReference type="SAM" id="MobiDB-lite"/>
    </source>
</evidence>
<evidence type="ECO:0000313" key="7">
    <source>
        <dbReference type="EMBL" id="MBD8504874.1"/>
    </source>
</evidence>
<dbReference type="GO" id="GO:0000976">
    <property type="term" value="F:transcription cis-regulatory region binding"/>
    <property type="evidence" value="ECO:0007669"/>
    <property type="project" value="TreeGrafter"/>
</dbReference>
<name>A0A927PKJ8_9ACTN</name>
<dbReference type="Gene3D" id="1.10.357.10">
    <property type="entry name" value="Tetracycline Repressor, domain 2"/>
    <property type="match status" value="1"/>
</dbReference>
<dbReference type="PRINTS" id="PR00455">
    <property type="entry name" value="HTHTETR"/>
</dbReference>
<sequence length="212" mass="23286">MADSSNESARSSPVRRSQAQRRQATMAAIIEATITAIDEVGYSAATIQRIADRAGVSTGAVFRHFPSRIDLIAAAADEVGTRQIAVFRDLLPQDAAEIEQPSIQLILESTRAIYRAPYGTFWDEINVHARTDQHLRDRLKPAISKLRAATDAVTNDVPGLADLPARERRGLRNLAIAAFSMEARLAIADDDQFVGDELAELLLRIARDHGMR</sequence>
<keyword evidence="3" id="KW-0804">Transcription</keyword>
<evidence type="ECO:0000313" key="8">
    <source>
        <dbReference type="Proteomes" id="UP000642993"/>
    </source>
</evidence>
<dbReference type="RefSeq" id="WP_192037377.1">
    <property type="nucleotide sequence ID" value="NZ_JACYWE010000001.1"/>
</dbReference>
<gene>
    <name evidence="7" type="ORF">HT102_00035</name>
</gene>
<dbReference type="Pfam" id="PF00440">
    <property type="entry name" value="TetR_N"/>
    <property type="match status" value="1"/>
</dbReference>
<keyword evidence="1" id="KW-0805">Transcription regulation</keyword>
<evidence type="ECO:0000256" key="3">
    <source>
        <dbReference type="ARBA" id="ARBA00023163"/>
    </source>
</evidence>
<feature type="domain" description="HTH tetR-type" evidence="6">
    <location>
        <begin position="23"/>
        <end position="83"/>
    </location>
</feature>
<dbReference type="PANTHER" id="PTHR30055:SF234">
    <property type="entry name" value="HTH-TYPE TRANSCRIPTIONAL REGULATOR BETI"/>
    <property type="match status" value="1"/>
</dbReference>
<dbReference type="AlphaFoldDB" id="A0A927PKJ8"/>
<evidence type="ECO:0000256" key="1">
    <source>
        <dbReference type="ARBA" id="ARBA00023015"/>
    </source>
</evidence>
<keyword evidence="8" id="KW-1185">Reference proteome</keyword>
<dbReference type="GO" id="GO:0003700">
    <property type="term" value="F:DNA-binding transcription factor activity"/>
    <property type="evidence" value="ECO:0007669"/>
    <property type="project" value="TreeGrafter"/>
</dbReference>
<dbReference type="InterPro" id="IPR050109">
    <property type="entry name" value="HTH-type_TetR-like_transc_reg"/>
</dbReference>
<dbReference type="EMBL" id="JACYWE010000001">
    <property type="protein sequence ID" value="MBD8504874.1"/>
    <property type="molecule type" value="Genomic_DNA"/>
</dbReference>